<evidence type="ECO:0000256" key="1">
    <source>
        <dbReference type="ARBA" id="ARBA00023015"/>
    </source>
</evidence>
<dbReference type="Proteomes" id="UP000193427">
    <property type="component" value="Chromosome"/>
</dbReference>
<dbReference type="PROSITE" id="PS00041">
    <property type="entry name" value="HTH_ARAC_FAMILY_1"/>
    <property type="match status" value="1"/>
</dbReference>
<dbReference type="Gene3D" id="1.10.10.60">
    <property type="entry name" value="Homeodomain-like"/>
    <property type="match status" value="1"/>
</dbReference>
<keyword evidence="2" id="KW-0238">DNA-binding</keyword>
<dbReference type="KEGG" id="rgu:A4W93_14855"/>
<dbReference type="PANTHER" id="PTHR11019:SF199">
    <property type="entry name" value="HTH-TYPE TRANSCRIPTIONAL REGULATOR NIMR"/>
    <property type="match status" value="1"/>
</dbReference>
<dbReference type="InterPro" id="IPR009057">
    <property type="entry name" value="Homeodomain-like_sf"/>
</dbReference>
<dbReference type="EMBL" id="CP015118">
    <property type="protein sequence ID" value="ARN23898.1"/>
    <property type="molecule type" value="Genomic_DNA"/>
</dbReference>
<keyword evidence="6" id="KW-1185">Reference proteome</keyword>
<dbReference type="InterPro" id="IPR018062">
    <property type="entry name" value="HTH_AraC-typ_CS"/>
</dbReference>
<dbReference type="GO" id="GO:0043565">
    <property type="term" value="F:sequence-specific DNA binding"/>
    <property type="evidence" value="ECO:0007669"/>
    <property type="project" value="InterPro"/>
</dbReference>
<feature type="domain" description="HTH araC/xylS-type" evidence="4">
    <location>
        <begin position="141"/>
        <end position="238"/>
    </location>
</feature>
<dbReference type="InterPro" id="IPR020449">
    <property type="entry name" value="Tscrpt_reg_AraC-type_HTH"/>
</dbReference>
<protein>
    <recommendedName>
        <fullName evidence="4">HTH araC/xylS-type domain-containing protein</fullName>
    </recommendedName>
</protein>
<dbReference type="SUPFAM" id="SSF51182">
    <property type="entry name" value="RmlC-like cupins"/>
    <property type="match status" value="1"/>
</dbReference>
<evidence type="ECO:0000259" key="4">
    <source>
        <dbReference type="PROSITE" id="PS01124"/>
    </source>
</evidence>
<keyword evidence="1" id="KW-0805">Transcription regulation</keyword>
<dbReference type="SMART" id="SM00342">
    <property type="entry name" value="HTH_ARAC"/>
    <property type="match status" value="1"/>
</dbReference>
<dbReference type="STRING" id="946333.A4W93_14855"/>
<dbReference type="Pfam" id="PF12833">
    <property type="entry name" value="HTH_18"/>
    <property type="match status" value="1"/>
</dbReference>
<organism evidence="5 6">
    <name type="scientific">Piscinibacter gummiphilus</name>
    <dbReference type="NCBI Taxonomy" id="946333"/>
    <lineage>
        <taxon>Bacteria</taxon>
        <taxon>Pseudomonadati</taxon>
        <taxon>Pseudomonadota</taxon>
        <taxon>Betaproteobacteria</taxon>
        <taxon>Burkholderiales</taxon>
        <taxon>Sphaerotilaceae</taxon>
        <taxon>Piscinibacter</taxon>
    </lineage>
</organism>
<dbReference type="PANTHER" id="PTHR11019">
    <property type="entry name" value="HTH-TYPE TRANSCRIPTIONAL REGULATOR NIMR"/>
    <property type="match status" value="1"/>
</dbReference>
<dbReference type="PROSITE" id="PS01124">
    <property type="entry name" value="HTH_ARAC_FAMILY_2"/>
    <property type="match status" value="1"/>
</dbReference>
<sequence>MLAAAALTADGPLPPGTGDHGLLFGTRRGLLSLDAGDSRWVVPPGHVAWVPPSRLRHAGRHGEFDGWCVTVAESACADLPGAACALRSSGLLNEAVLRACTWDEGPLDAVRWRLAGVILDEIRTLRPAEFGLSMPLDPRLLSVAGGLLGDLAGARSLDDWAAEAAMPARTFTRNFALETGCSLADWRQRARLMRALEWLAEDRPVADMATDLGYDNVSAFIAMFRRATGVTPSRYADQPLAGNSVSIARETPP</sequence>
<dbReference type="InterPro" id="IPR011051">
    <property type="entry name" value="RmlC_Cupin_sf"/>
</dbReference>
<keyword evidence="3" id="KW-0804">Transcription</keyword>
<evidence type="ECO:0000256" key="2">
    <source>
        <dbReference type="ARBA" id="ARBA00023125"/>
    </source>
</evidence>
<evidence type="ECO:0000256" key="3">
    <source>
        <dbReference type="ARBA" id="ARBA00023163"/>
    </source>
</evidence>
<dbReference type="SUPFAM" id="SSF46689">
    <property type="entry name" value="Homeodomain-like"/>
    <property type="match status" value="1"/>
</dbReference>
<name>A0A1W6LI52_9BURK</name>
<dbReference type="AlphaFoldDB" id="A0A1W6LI52"/>
<dbReference type="GO" id="GO:0003700">
    <property type="term" value="F:DNA-binding transcription factor activity"/>
    <property type="evidence" value="ECO:0007669"/>
    <property type="project" value="InterPro"/>
</dbReference>
<accession>A0A1W6LI52</accession>
<evidence type="ECO:0000313" key="6">
    <source>
        <dbReference type="Proteomes" id="UP000193427"/>
    </source>
</evidence>
<gene>
    <name evidence="5" type="ORF">A4W93_14855</name>
</gene>
<dbReference type="PRINTS" id="PR00032">
    <property type="entry name" value="HTHARAC"/>
</dbReference>
<reference evidence="5 6" key="1">
    <citation type="submission" date="2016-04" db="EMBL/GenBank/DDBJ databases">
        <title>Complete genome sequence of natural rubber-degrading, novel Gram-negative bacterium, Rhizobacter gummiphilus strain NS21.</title>
        <authorList>
            <person name="Tabata M."/>
            <person name="Kasai D."/>
            <person name="Fukuda M."/>
        </authorList>
    </citation>
    <scope>NUCLEOTIDE SEQUENCE [LARGE SCALE GENOMIC DNA]</scope>
    <source>
        <strain evidence="5 6">NS21</strain>
    </source>
</reference>
<evidence type="ECO:0000313" key="5">
    <source>
        <dbReference type="EMBL" id="ARN23898.1"/>
    </source>
</evidence>
<dbReference type="InterPro" id="IPR018060">
    <property type="entry name" value="HTH_AraC"/>
</dbReference>
<proteinExistence type="predicted"/>